<dbReference type="Gene3D" id="2.40.420.20">
    <property type="match status" value="1"/>
</dbReference>
<evidence type="ECO:0000256" key="2">
    <source>
        <dbReference type="SAM" id="Coils"/>
    </source>
</evidence>
<dbReference type="PANTHER" id="PTHR30469">
    <property type="entry name" value="MULTIDRUG RESISTANCE PROTEIN MDTA"/>
    <property type="match status" value="1"/>
</dbReference>
<dbReference type="InterPro" id="IPR058637">
    <property type="entry name" value="YknX-like_C"/>
</dbReference>
<protein>
    <submittedName>
        <fullName evidence="5">Efflux RND transporter periplasmic adaptor subunit</fullName>
    </submittedName>
</protein>
<dbReference type="Gene3D" id="2.40.50.100">
    <property type="match status" value="2"/>
</dbReference>
<evidence type="ECO:0000259" key="4">
    <source>
        <dbReference type="Pfam" id="PF25989"/>
    </source>
</evidence>
<organism evidence="5 6">
    <name type="scientific">Bacillus songklensis</name>
    <dbReference type="NCBI Taxonomy" id="1069116"/>
    <lineage>
        <taxon>Bacteria</taxon>
        <taxon>Bacillati</taxon>
        <taxon>Bacillota</taxon>
        <taxon>Bacilli</taxon>
        <taxon>Bacillales</taxon>
        <taxon>Bacillaceae</taxon>
        <taxon>Bacillus</taxon>
    </lineage>
</organism>
<evidence type="ECO:0000313" key="6">
    <source>
        <dbReference type="Proteomes" id="UP001595752"/>
    </source>
</evidence>
<feature type="domain" description="YknX-like C-terminal permuted SH3-like" evidence="4">
    <location>
        <begin position="330"/>
        <end position="397"/>
    </location>
</feature>
<feature type="coiled-coil region" evidence="2">
    <location>
        <begin position="183"/>
        <end position="213"/>
    </location>
</feature>
<gene>
    <name evidence="5" type="ORF">ACFOU2_13185</name>
</gene>
<dbReference type="Pfam" id="PF25989">
    <property type="entry name" value="YknX_C"/>
    <property type="match status" value="1"/>
</dbReference>
<evidence type="ECO:0000256" key="1">
    <source>
        <dbReference type="ARBA" id="ARBA00009477"/>
    </source>
</evidence>
<dbReference type="Pfam" id="PF25954">
    <property type="entry name" value="Beta-barrel_RND_2"/>
    <property type="match status" value="1"/>
</dbReference>
<evidence type="ECO:0000313" key="5">
    <source>
        <dbReference type="EMBL" id="MFC3884403.1"/>
    </source>
</evidence>
<sequence>MKKPLTPLALLLLITACGPKEITTEDLENKEIPVKTEKVQREDLSNTVKLSGIAIPAKQIPLFSPAPLTVKKIHKKAGDTVEKGDLLLSLDESTGVQQLKSAKKAASFINEAVAKAESAPQALNSKKDSLYKNQQELDKALKEAEQQLNQVQAGELAPSDVLKDSLDIVLKQARLAQQTLTQFQSAQNMLPQLKQQQQQANEAVNQAEKLVHATRITSPIDGMVSEVSVVENGITPPNTPVVTVIDQRQINSTFQVNSYVVSQLNKGNKGIVTFDGVEQEFQAQITSVSPTANPQTGLFTVQIPISNEKQFIKGGMKATATVTVRSLKDVLAIPSSAVLYEKNEPYVFTVENKKAVKTPVSLGFESDGVFQVLEGLENGDKIVVDGQERLKNGDAIQERKSE</sequence>
<evidence type="ECO:0000259" key="3">
    <source>
        <dbReference type="Pfam" id="PF25954"/>
    </source>
</evidence>
<comment type="similarity">
    <text evidence="1">Belongs to the membrane fusion protein (MFP) (TC 8.A.1) family.</text>
</comment>
<dbReference type="SUPFAM" id="SSF111369">
    <property type="entry name" value="HlyD-like secretion proteins"/>
    <property type="match status" value="1"/>
</dbReference>
<dbReference type="PANTHER" id="PTHR30469:SF15">
    <property type="entry name" value="HLYD FAMILY OF SECRETION PROTEINS"/>
    <property type="match status" value="1"/>
</dbReference>
<dbReference type="Gene3D" id="1.10.287.470">
    <property type="entry name" value="Helix hairpin bin"/>
    <property type="match status" value="1"/>
</dbReference>
<feature type="domain" description="CusB-like beta-barrel" evidence="3">
    <location>
        <begin position="261"/>
        <end position="323"/>
    </location>
</feature>
<accession>A0ABV8B289</accession>
<dbReference type="Proteomes" id="UP001595752">
    <property type="component" value="Unassembled WGS sequence"/>
</dbReference>
<dbReference type="EMBL" id="JBHRZT010000052">
    <property type="protein sequence ID" value="MFC3884403.1"/>
    <property type="molecule type" value="Genomic_DNA"/>
</dbReference>
<dbReference type="RefSeq" id="WP_377915814.1">
    <property type="nucleotide sequence ID" value="NZ_JBHRZT010000052.1"/>
</dbReference>
<feature type="coiled-coil region" evidence="2">
    <location>
        <begin position="127"/>
        <end position="154"/>
    </location>
</feature>
<keyword evidence="6" id="KW-1185">Reference proteome</keyword>
<keyword evidence="2" id="KW-0175">Coiled coil</keyword>
<dbReference type="Gene3D" id="2.40.30.170">
    <property type="match status" value="1"/>
</dbReference>
<proteinExistence type="inferred from homology"/>
<comment type="caution">
    <text evidence="5">The sequence shown here is derived from an EMBL/GenBank/DDBJ whole genome shotgun (WGS) entry which is preliminary data.</text>
</comment>
<dbReference type="InterPro" id="IPR058792">
    <property type="entry name" value="Beta-barrel_RND_2"/>
</dbReference>
<reference evidence="6" key="1">
    <citation type="journal article" date="2019" name="Int. J. Syst. Evol. Microbiol.">
        <title>The Global Catalogue of Microorganisms (GCM) 10K type strain sequencing project: providing services to taxonomists for standard genome sequencing and annotation.</title>
        <authorList>
            <consortium name="The Broad Institute Genomics Platform"/>
            <consortium name="The Broad Institute Genome Sequencing Center for Infectious Disease"/>
            <person name="Wu L."/>
            <person name="Ma J."/>
        </authorList>
    </citation>
    <scope>NUCLEOTIDE SEQUENCE [LARGE SCALE GENOMIC DNA]</scope>
    <source>
        <strain evidence="6">CCUG 61889</strain>
    </source>
</reference>
<dbReference type="InterPro" id="IPR006143">
    <property type="entry name" value="RND_pump_MFP"/>
</dbReference>
<dbReference type="PROSITE" id="PS51257">
    <property type="entry name" value="PROKAR_LIPOPROTEIN"/>
    <property type="match status" value="1"/>
</dbReference>
<dbReference type="NCBIfam" id="TIGR01730">
    <property type="entry name" value="RND_mfp"/>
    <property type="match status" value="1"/>
</dbReference>
<name>A0ABV8B289_9BACI</name>